<sequence length="439" mass="49165">MQKVKRSVKRVSGGTGGESESGAESETASNEDGTKLGNLSALKDFIAFLATVSGDISHITAPPFILAPSSLTEFPAYWAERPSLFTAPSRESSAEKRMLLVLKLYLASLQRQYYVGRTVKEGLKKPLNPFLGELFFCEFSDHDLTAEKASTSTVRVISEQVSHHPPTTAAYISDDEHGVHAEAYSTQHTTLSGTSVMIRQSGHGVLKVDKYNETYLLPLPDVQARSVLTGVPWPELNETYKILSSSGFTAEMTFTGKKMWGGSRNCFRASIYRTADSEKNAIFTLSGSWSSSFSIFDASGEEIEVFDLADAQHQPAPMTVKPLDEQSPWESRRAWRATFDAIRKGDNTKVVAEKSKLENAQRHLRKQEQKEGKQWETMFFTRCDAEVDEDDAVERLFDQLDDHEAQRLRGTNGCWRFDRDKEQMWRNGRGSSRPETPFG</sequence>
<feature type="region of interest" description="Disordered" evidence="3">
    <location>
        <begin position="1"/>
        <end position="33"/>
    </location>
</feature>
<dbReference type="InterPro" id="IPR000648">
    <property type="entry name" value="Oxysterol-bd"/>
</dbReference>
<dbReference type="SUPFAM" id="SSF144000">
    <property type="entry name" value="Oxysterol-binding protein-like"/>
    <property type="match status" value="1"/>
</dbReference>
<dbReference type="Gene3D" id="1.10.287.2720">
    <property type="match status" value="1"/>
</dbReference>
<dbReference type="InterPro" id="IPR018494">
    <property type="entry name" value="Oxysterol-bd_CS"/>
</dbReference>
<evidence type="ECO:0000313" key="5">
    <source>
        <dbReference type="Proteomes" id="UP000054266"/>
    </source>
</evidence>
<organism evidence="4 5">
    <name type="scientific">Phialophora macrospora</name>
    <dbReference type="NCBI Taxonomy" id="1851006"/>
    <lineage>
        <taxon>Eukaryota</taxon>
        <taxon>Fungi</taxon>
        <taxon>Dikarya</taxon>
        <taxon>Ascomycota</taxon>
        <taxon>Pezizomycotina</taxon>
        <taxon>Eurotiomycetes</taxon>
        <taxon>Chaetothyriomycetidae</taxon>
        <taxon>Chaetothyriales</taxon>
        <taxon>Herpotrichiellaceae</taxon>
        <taxon>Phialophora</taxon>
    </lineage>
</organism>
<dbReference type="InterPro" id="IPR037239">
    <property type="entry name" value="OSBP_sf"/>
</dbReference>
<dbReference type="STRING" id="5601.A0A0D2EA14"/>
<dbReference type="GO" id="GO:0005829">
    <property type="term" value="C:cytosol"/>
    <property type="evidence" value="ECO:0007669"/>
    <property type="project" value="TreeGrafter"/>
</dbReference>
<dbReference type="GO" id="GO:0008142">
    <property type="term" value="F:oxysterol binding"/>
    <property type="evidence" value="ECO:0007669"/>
    <property type="project" value="TreeGrafter"/>
</dbReference>
<evidence type="ECO:0000256" key="1">
    <source>
        <dbReference type="ARBA" id="ARBA00008842"/>
    </source>
</evidence>
<proteinExistence type="inferred from homology"/>
<feature type="compositionally biased region" description="Polar residues" evidence="3">
    <location>
        <begin position="429"/>
        <end position="439"/>
    </location>
</feature>
<dbReference type="Gene3D" id="3.30.70.3490">
    <property type="match status" value="1"/>
</dbReference>
<keyword evidence="5" id="KW-1185">Reference proteome</keyword>
<dbReference type="PROSITE" id="PS01013">
    <property type="entry name" value="OSBP"/>
    <property type="match status" value="1"/>
</dbReference>
<accession>A0A0D2EA14</accession>
<evidence type="ECO:0000256" key="3">
    <source>
        <dbReference type="SAM" id="MobiDB-lite"/>
    </source>
</evidence>
<feature type="compositionally biased region" description="Low complexity" evidence="3">
    <location>
        <begin position="20"/>
        <end position="31"/>
    </location>
</feature>
<dbReference type="Pfam" id="PF01237">
    <property type="entry name" value="Oxysterol_BP"/>
    <property type="match status" value="1"/>
</dbReference>
<feature type="region of interest" description="Disordered" evidence="3">
    <location>
        <begin position="420"/>
        <end position="439"/>
    </location>
</feature>
<comment type="similarity">
    <text evidence="1 2">Belongs to the OSBP family.</text>
</comment>
<dbReference type="Gene3D" id="2.40.160.120">
    <property type="match status" value="1"/>
</dbReference>
<dbReference type="Proteomes" id="UP000054266">
    <property type="component" value="Unassembled WGS sequence"/>
</dbReference>
<reference evidence="4 5" key="1">
    <citation type="submission" date="2015-01" db="EMBL/GenBank/DDBJ databases">
        <title>The Genome Sequence of Capronia semiimmersa CBS27337.</title>
        <authorList>
            <consortium name="The Broad Institute Genomics Platform"/>
            <person name="Cuomo C."/>
            <person name="de Hoog S."/>
            <person name="Gorbushina A."/>
            <person name="Stielow B."/>
            <person name="Teixiera M."/>
            <person name="Abouelleil A."/>
            <person name="Chapman S.B."/>
            <person name="Priest M."/>
            <person name="Young S.K."/>
            <person name="Wortman J."/>
            <person name="Nusbaum C."/>
            <person name="Birren B."/>
        </authorList>
    </citation>
    <scope>NUCLEOTIDE SEQUENCE [LARGE SCALE GENOMIC DNA]</scope>
    <source>
        <strain evidence="4 5">CBS 27337</strain>
    </source>
</reference>
<dbReference type="EMBL" id="KN846957">
    <property type="protein sequence ID" value="KIW71152.1"/>
    <property type="molecule type" value="Genomic_DNA"/>
</dbReference>
<dbReference type="PANTHER" id="PTHR10972">
    <property type="entry name" value="OXYSTEROL-BINDING PROTEIN-RELATED"/>
    <property type="match status" value="1"/>
</dbReference>
<protein>
    <submittedName>
        <fullName evidence="4">Uncharacterized protein</fullName>
    </submittedName>
</protein>
<gene>
    <name evidence="4" type="ORF">PV04_03351</name>
</gene>
<evidence type="ECO:0000313" key="4">
    <source>
        <dbReference type="EMBL" id="KIW71152.1"/>
    </source>
</evidence>
<name>A0A0D2EA14_9EURO</name>
<evidence type="ECO:0000256" key="2">
    <source>
        <dbReference type="RuleBase" id="RU003844"/>
    </source>
</evidence>
<dbReference type="AlphaFoldDB" id="A0A0D2EA14"/>
<dbReference type="GO" id="GO:0016020">
    <property type="term" value="C:membrane"/>
    <property type="evidence" value="ECO:0007669"/>
    <property type="project" value="TreeGrafter"/>
</dbReference>
<dbReference type="PANTHER" id="PTHR10972:SF92">
    <property type="entry name" value="OXYSTEROL BINDING PROTEIN"/>
    <property type="match status" value="1"/>
</dbReference>